<dbReference type="Proteomes" id="UP000192927">
    <property type="component" value="Unassembled WGS sequence"/>
</dbReference>
<accession>A0A1W5D206</accession>
<sequence>MTEKRADPATQLEIDEAILDYLLYTAIGAVLEDYRIRRSCEDASVWPDRAGLPLQMVDSFLTVFHANHPNSPVSSTLQFRVRLLQFSVLFIRRSTARTSTAITATATSDSTTLPALRELRVRNRARSQVYLSHRPDARDIDTGVLLSSRPPMAEAALGTSLCSTSPALYASPTSVSLLDTLPAFMALSAIQNAMSESDITTLWMDLAARFMAQAALEQYVGYGAKEPDVLLDAFAWGYDASSAASEGSDDWEVNIMFSVEEGEVPEWARIRKHYIGMVRNLINPSHLRQKTHLLDHQLLPPADMPLHTHFQKLLDGDLSPSVFQNLIAQFLDRLLDHQPEPLLVQLENGRVEGLSGAQTQRLKRSVGFE</sequence>
<keyword evidence="2" id="KW-1185">Reference proteome</keyword>
<dbReference type="EMBL" id="FWEW01001418">
    <property type="protein sequence ID" value="SLM37153.1"/>
    <property type="molecule type" value="Genomic_DNA"/>
</dbReference>
<reference evidence="2" key="1">
    <citation type="submission" date="2017-03" db="EMBL/GenBank/DDBJ databases">
        <authorList>
            <person name="Sharma R."/>
            <person name="Thines M."/>
        </authorList>
    </citation>
    <scope>NUCLEOTIDE SEQUENCE [LARGE SCALE GENOMIC DNA]</scope>
</reference>
<evidence type="ECO:0000313" key="1">
    <source>
        <dbReference type="EMBL" id="SLM37153.1"/>
    </source>
</evidence>
<dbReference type="AlphaFoldDB" id="A0A1W5D206"/>
<proteinExistence type="predicted"/>
<evidence type="ECO:0000313" key="2">
    <source>
        <dbReference type="Proteomes" id="UP000192927"/>
    </source>
</evidence>
<name>A0A1W5D206_9LECA</name>
<protein>
    <submittedName>
        <fullName evidence="1">Uncharacterized protein</fullName>
    </submittedName>
</protein>
<organism evidence="1 2">
    <name type="scientific">Lasallia pustulata</name>
    <dbReference type="NCBI Taxonomy" id="136370"/>
    <lineage>
        <taxon>Eukaryota</taxon>
        <taxon>Fungi</taxon>
        <taxon>Dikarya</taxon>
        <taxon>Ascomycota</taxon>
        <taxon>Pezizomycotina</taxon>
        <taxon>Lecanoromycetes</taxon>
        <taxon>OSLEUM clade</taxon>
        <taxon>Umbilicariomycetidae</taxon>
        <taxon>Umbilicariales</taxon>
        <taxon>Umbilicariaceae</taxon>
        <taxon>Lasallia</taxon>
    </lineage>
</organism>